<dbReference type="InterPro" id="IPR042177">
    <property type="entry name" value="Cell/Rod_1"/>
</dbReference>
<protein>
    <recommendedName>
        <fullName evidence="2">Cell shape-determining protein MreC</fullName>
    </recommendedName>
    <alternativeName>
        <fullName evidence="4">Cell shape protein MreC</fullName>
    </alternativeName>
</protein>
<evidence type="ECO:0000313" key="7">
    <source>
        <dbReference type="Proteomes" id="UP000092460"/>
    </source>
</evidence>
<dbReference type="PANTHER" id="PTHR34138:SF1">
    <property type="entry name" value="CELL SHAPE-DETERMINING PROTEIN MREC"/>
    <property type="match status" value="1"/>
</dbReference>
<dbReference type="InterPro" id="IPR042175">
    <property type="entry name" value="Cell/Rod_MreC_2"/>
</dbReference>
<reference evidence="6" key="2">
    <citation type="submission" date="2020-05" db="UniProtKB">
        <authorList>
            <consortium name="EnsemblMetazoa"/>
        </authorList>
    </citation>
    <scope>IDENTIFICATION</scope>
    <source>
        <strain evidence="6">IAEA</strain>
    </source>
</reference>
<dbReference type="Pfam" id="PF04085">
    <property type="entry name" value="MreC"/>
    <property type="match status" value="1"/>
</dbReference>
<dbReference type="GO" id="GO:0008360">
    <property type="term" value="P:regulation of cell shape"/>
    <property type="evidence" value="ECO:0007669"/>
    <property type="project" value="UniProtKB-KW"/>
</dbReference>
<evidence type="ECO:0000256" key="1">
    <source>
        <dbReference type="ARBA" id="ARBA00009369"/>
    </source>
</evidence>
<accession>A0A1B0C4X3</accession>
<keyword evidence="3" id="KW-0133">Cell shape</keyword>
<evidence type="ECO:0000256" key="4">
    <source>
        <dbReference type="ARBA" id="ARBA00032089"/>
    </source>
</evidence>
<dbReference type="NCBIfam" id="TIGR00219">
    <property type="entry name" value="mreC"/>
    <property type="match status" value="1"/>
</dbReference>
<keyword evidence="7" id="KW-1185">Reference proteome</keyword>
<evidence type="ECO:0000256" key="3">
    <source>
        <dbReference type="ARBA" id="ARBA00022960"/>
    </source>
</evidence>
<dbReference type="Gene3D" id="2.40.10.340">
    <property type="entry name" value="Rod shape-determining protein MreC, domain 1"/>
    <property type="match status" value="1"/>
</dbReference>
<dbReference type="AlphaFoldDB" id="A0A1B0C4X3"/>
<evidence type="ECO:0000259" key="5">
    <source>
        <dbReference type="Pfam" id="PF04085"/>
    </source>
</evidence>
<dbReference type="VEuPathDB" id="VectorBase:GPPI049258"/>
<dbReference type="EnsemblMetazoa" id="GPPI049258-RA">
    <property type="protein sequence ID" value="GPPI049258-PA"/>
    <property type="gene ID" value="GPPI049258"/>
</dbReference>
<sequence>MSSDQLLFNQYKEENIRLRELLHAPLKKDIKKVFATVISKNVDFYTSQIIIDKGTSDGIKFGQSVIDHQGVVGQVIASNKFTSRILLICDFAHAIPLQNLRSKIRFIAFGNGYNQDLRIEFLKDMDIQIGDILVTSGVGGIFPEGYPVATVSSINKKYNGYQEIYAHPIANFKTLRFVLILRNNSLCVKENPPGIPKSVIQVEKKRFTELMKELN</sequence>
<name>A0A1B0C4X3_9MUSC</name>
<proteinExistence type="inferred from homology"/>
<dbReference type="EMBL" id="JXJN01025702">
    <property type="status" value="NOT_ANNOTATED_CDS"/>
    <property type="molecule type" value="Genomic_DNA"/>
</dbReference>
<evidence type="ECO:0000256" key="2">
    <source>
        <dbReference type="ARBA" id="ARBA00013855"/>
    </source>
</evidence>
<feature type="domain" description="Rod shape-determining protein MreC beta-barrel core" evidence="5">
    <location>
        <begin position="37"/>
        <end position="181"/>
    </location>
</feature>
<comment type="similarity">
    <text evidence="1">Belongs to the MreC family.</text>
</comment>
<dbReference type="PANTHER" id="PTHR34138">
    <property type="entry name" value="CELL SHAPE-DETERMINING PROTEIN MREC"/>
    <property type="match status" value="1"/>
</dbReference>
<dbReference type="InterPro" id="IPR007221">
    <property type="entry name" value="MreC"/>
</dbReference>
<evidence type="ECO:0000313" key="6">
    <source>
        <dbReference type="EnsemblMetazoa" id="GPPI049258-PA"/>
    </source>
</evidence>
<organism evidence="6 7">
    <name type="scientific">Glossina palpalis gambiensis</name>
    <dbReference type="NCBI Taxonomy" id="67801"/>
    <lineage>
        <taxon>Eukaryota</taxon>
        <taxon>Metazoa</taxon>
        <taxon>Ecdysozoa</taxon>
        <taxon>Arthropoda</taxon>
        <taxon>Hexapoda</taxon>
        <taxon>Insecta</taxon>
        <taxon>Pterygota</taxon>
        <taxon>Neoptera</taxon>
        <taxon>Endopterygota</taxon>
        <taxon>Diptera</taxon>
        <taxon>Brachycera</taxon>
        <taxon>Muscomorpha</taxon>
        <taxon>Hippoboscoidea</taxon>
        <taxon>Glossinidae</taxon>
        <taxon>Glossina</taxon>
    </lineage>
</organism>
<dbReference type="Gene3D" id="2.40.10.350">
    <property type="entry name" value="Rod shape-determining protein MreC, domain 2"/>
    <property type="match status" value="1"/>
</dbReference>
<dbReference type="GO" id="GO:0005886">
    <property type="term" value="C:plasma membrane"/>
    <property type="evidence" value="ECO:0007669"/>
    <property type="project" value="TreeGrafter"/>
</dbReference>
<dbReference type="STRING" id="67801.A0A1B0C4X3"/>
<dbReference type="InterPro" id="IPR055342">
    <property type="entry name" value="MreC_beta-barrel_core"/>
</dbReference>
<reference evidence="7" key="1">
    <citation type="submission" date="2015-01" db="EMBL/GenBank/DDBJ databases">
        <authorList>
            <person name="Aksoy S."/>
            <person name="Warren W."/>
            <person name="Wilson R.K."/>
        </authorList>
    </citation>
    <scope>NUCLEOTIDE SEQUENCE [LARGE SCALE GENOMIC DNA]</scope>
    <source>
        <strain evidence="7">IAEA</strain>
    </source>
</reference>
<dbReference type="Proteomes" id="UP000092460">
    <property type="component" value="Unassembled WGS sequence"/>
</dbReference>